<dbReference type="Gene3D" id="3.10.450.50">
    <property type="match status" value="1"/>
</dbReference>
<dbReference type="Gene3D" id="1.20.1280.50">
    <property type="match status" value="1"/>
</dbReference>
<dbReference type="PROSITE" id="PS50181">
    <property type="entry name" value="FBOX"/>
    <property type="match status" value="1"/>
</dbReference>
<keyword evidence="2" id="KW-1133">Transmembrane helix</keyword>
<dbReference type="Pfam" id="PF12937">
    <property type="entry name" value="F-box-like"/>
    <property type="match status" value="1"/>
</dbReference>
<evidence type="ECO:0000313" key="5">
    <source>
        <dbReference type="Proteomes" id="UP001289374"/>
    </source>
</evidence>
<dbReference type="PANTHER" id="PTHR47124">
    <property type="entry name" value="F-BOX PROTEIN SKIP8"/>
    <property type="match status" value="1"/>
</dbReference>
<evidence type="ECO:0000256" key="2">
    <source>
        <dbReference type="SAM" id="Phobius"/>
    </source>
</evidence>
<feature type="compositionally biased region" description="Acidic residues" evidence="1">
    <location>
        <begin position="369"/>
        <end position="388"/>
    </location>
</feature>
<feature type="region of interest" description="Disordered" evidence="1">
    <location>
        <begin position="347"/>
        <end position="391"/>
    </location>
</feature>
<dbReference type="Proteomes" id="UP001289374">
    <property type="component" value="Unassembled WGS sequence"/>
</dbReference>
<proteinExistence type="predicted"/>
<feature type="compositionally biased region" description="Polar residues" evidence="1">
    <location>
        <begin position="347"/>
        <end position="366"/>
    </location>
</feature>
<dbReference type="InterPro" id="IPR001810">
    <property type="entry name" value="F-box_dom"/>
</dbReference>
<dbReference type="SUPFAM" id="SSF81383">
    <property type="entry name" value="F-box domain"/>
    <property type="match status" value="1"/>
</dbReference>
<keyword evidence="2" id="KW-0472">Membrane</keyword>
<dbReference type="AlphaFoldDB" id="A0AAE1WWJ4"/>
<evidence type="ECO:0000256" key="1">
    <source>
        <dbReference type="SAM" id="MobiDB-lite"/>
    </source>
</evidence>
<dbReference type="InterPro" id="IPR044260">
    <property type="entry name" value="SKIP8-like"/>
</dbReference>
<evidence type="ECO:0000259" key="3">
    <source>
        <dbReference type="PROSITE" id="PS50181"/>
    </source>
</evidence>
<reference evidence="4" key="1">
    <citation type="submission" date="2020-06" db="EMBL/GenBank/DDBJ databases">
        <authorList>
            <person name="Li T."/>
            <person name="Hu X."/>
            <person name="Zhang T."/>
            <person name="Song X."/>
            <person name="Zhang H."/>
            <person name="Dai N."/>
            <person name="Sheng W."/>
            <person name="Hou X."/>
            <person name="Wei L."/>
        </authorList>
    </citation>
    <scope>NUCLEOTIDE SEQUENCE</scope>
    <source>
        <strain evidence="4">K16</strain>
        <tissue evidence="4">Leaf</tissue>
    </source>
</reference>
<gene>
    <name evidence="4" type="ORF">Sango_1201800</name>
</gene>
<dbReference type="PANTHER" id="PTHR47124:SF1">
    <property type="entry name" value="F-BOX PROTEIN SKIP8"/>
    <property type="match status" value="1"/>
</dbReference>
<dbReference type="CDD" id="cd22117">
    <property type="entry name" value="F-box_FBXL4"/>
    <property type="match status" value="1"/>
</dbReference>
<dbReference type="InterPro" id="IPR036047">
    <property type="entry name" value="F-box-like_dom_sf"/>
</dbReference>
<dbReference type="InterPro" id="IPR032710">
    <property type="entry name" value="NTF2-like_dom_sf"/>
</dbReference>
<feature type="region of interest" description="Disordered" evidence="1">
    <location>
        <begin position="446"/>
        <end position="496"/>
    </location>
</feature>
<name>A0AAE1WWJ4_9LAMI</name>
<dbReference type="Pfam" id="PF13474">
    <property type="entry name" value="SnoaL_3"/>
    <property type="match status" value="1"/>
</dbReference>
<feature type="domain" description="F-box" evidence="3">
    <location>
        <begin position="89"/>
        <end position="135"/>
    </location>
</feature>
<comment type="caution">
    <text evidence="4">The sequence shown here is derived from an EMBL/GenBank/DDBJ whole genome shotgun (WGS) entry which is preliminary data.</text>
</comment>
<organism evidence="4 5">
    <name type="scientific">Sesamum angolense</name>
    <dbReference type="NCBI Taxonomy" id="2727404"/>
    <lineage>
        <taxon>Eukaryota</taxon>
        <taxon>Viridiplantae</taxon>
        <taxon>Streptophyta</taxon>
        <taxon>Embryophyta</taxon>
        <taxon>Tracheophyta</taxon>
        <taxon>Spermatophyta</taxon>
        <taxon>Magnoliopsida</taxon>
        <taxon>eudicotyledons</taxon>
        <taxon>Gunneridae</taxon>
        <taxon>Pentapetalae</taxon>
        <taxon>asterids</taxon>
        <taxon>lamiids</taxon>
        <taxon>Lamiales</taxon>
        <taxon>Pedaliaceae</taxon>
        <taxon>Sesamum</taxon>
    </lineage>
</organism>
<dbReference type="SUPFAM" id="SSF54427">
    <property type="entry name" value="NTF2-like"/>
    <property type="match status" value="1"/>
</dbReference>
<feature type="transmembrane region" description="Helical" evidence="2">
    <location>
        <begin position="14"/>
        <end position="32"/>
    </location>
</feature>
<dbReference type="InterPro" id="IPR037401">
    <property type="entry name" value="SnoaL-like"/>
</dbReference>
<protein>
    <submittedName>
        <fullName evidence="4">F-box protein SKIP8</fullName>
    </submittedName>
</protein>
<reference evidence="4" key="2">
    <citation type="journal article" date="2024" name="Plant">
        <title>Genomic evolution and insights into agronomic trait innovations of Sesamum species.</title>
        <authorList>
            <person name="Miao H."/>
            <person name="Wang L."/>
            <person name="Qu L."/>
            <person name="Liu H."/>
            <person name="Sun Y."/>
            <person name="Le M."/>
            <person name="Wang Q."/>
            <person name="Wei S."/>
            <person name="Zheng Y."/>
            <person name="Lin W."/>
            <person name="Duan Y."/>
            <person name="Cao H."/>
            <person name="Xiong S."/>
            <person name="Wang X."/>
            <person name="Wei L."/>
            <person name="Li C."/>
            <person name="Ma Q."/>
            <person name="Ju M."/>
            <person name="Zhao R."/>
            <person name="Li G."/>
            <person name="Mu C."/>
            <person name="Tian Q."/>
            <person name="Mei H."/>
            <person name="Zhang T."/>
            <person name="Gao T."/>
            <person name="Zhang H."/>
        </authorList>
    </citation>
    <scope>NUCLEOTIDE SEQUENCE</scope>
    <source>
        <strain evidence="4">K16</strain>
    </source>
</reference>
<dbReference type="EMBL" id="JACGWL010000006">
    <property type="protein sequence ID" value="KAK4400957.1"/>
    <property type="molecule type" value="Genomic_DNA"/>
</dbReference>
<sequence length="496" mass="54929">MEVTITSIFFTSEYSSFLVALFCILFVTVLIFRKAKLQSSVSELEELKPCECAGGQSEIDSGEEMTARVGGGVSGENGGEMMVERQTGASMMEQLVPEITTHALSYLDYPSLCRLSMTNSLMRKAANDDNAWKALYHKDFTLEQDSVIPANGWKAYYAATRAIVNINAEFFRIVKERLLPAMGQLWLNADYVKCFHATGESFSGYNAVMGSWQLAFTWDNVADFQIRDVRARVLADVAWVTMNAYVDMENGPYLMTNVYEFRNDRWYMVHHHSSAILIHGGEMTLRNHKKISWEILCIFSPPVAVEEIFYTLELAFWFISNARESHLPPVSQVRCSSYSLLITQPHLSSPSPRVSPLNPRSVSSPDTAVVEDDAEEESGSPPSDDEMFVDSGSLPPLTGCKACGREEIEKGCNGEGRIQGGIATVPGFGWWPIKAYRPCPAYVASGGRYRRSGQSMDEVVSGGGGRDASSRKSDGTPSRHNVHPLKNLLGVQSPDP</sequence>
<keyword evidence="5" id="KW-1185">Reference proteome</keyword>
<keyword evidence="2" id="KW-0812">Transmembrane</keyword>
<accession>A0AAE1WWJ4</accession>
<evidence type="ECO:0000313" key="4">
    <source>
        <dbReference type="EMBL" id="KAK4400957.1"/>
    </source>
</evidence>